<dbReference type="Pfam" id="PF14292">
    <property type="entry name" value="SusE"/>
    <property type="match status" value="1"/>
</dbReference>
<dbReference type="Gene3D" id="2.60.40.3620">
    <property type="match status" value="3"/>
</dbReference>
<proteinExistence type="predicted"/>
<dbReference type="AlphaFoldDB" id="A0A9D9IYY7"/>
<dbReference type="EMBL" id="JADILW010000046">
    <property type="protein sequence ID" value="MBO8480088.1"/>
    <property type="molecule type" value="Genomic_DNA"/>
</dbReference>
<reference evidence="2" key="1">
    <citation type="submission" date="2020-10" db="EMBL/GenBank/DDBJ databases">
        <authorList>
            <person name="Gilroy R."/>
        </authorList>
    </citation>
    <scope>NUCLEOTIDE SEQUENCE</scope>
    <source>
        <strain evidence="2">B3-1481</strain>
    </source>
</reference>
<dbReference type="InterPro" id="IPR025970">
    <property type="entry name" value="SusE"/>
</dbReference>
<evidence type="ECO:0000259" key="1">
    <source>
        <dbReference type="Pfam" id="PF14292"/>
    </source>
</evidence>
<gene>
    <name evidence="2" type="ORF">IAB76_03120</name>
</gene>
<name>A0A9D9IYY7_9BACT</name>
<accession>A0A9D9IYY7</accession>
<feature type="domain" description="SusE outer membrane protein" evidence="1">
    <location>
        <begin position="46"/>
        <end position="114"/>
    </location>
</feature>
<reference evidence="2" key="2">
    <citation type="journal article" date="2021" name="PeerJ">
        <title>Extensive microbial diversity within the chicken gut microbiome revealed by metagenomics and culture.</title>
        <authorList>
            <person name="Gilroy R."/>
            <person name="Ravi A."/>
            <person name="Getino M."/>
            <person name="Pursley I."/>
            <person name="Horton D.L."/>
            <person name="Alikhan N.F."/>
            <person name="Baker D."/>
            <person name="Gharbi K."/>
            <person name="Hall N."/>
            <person name="Watson M."/>
            <person name="Adriaenssens E.M."/>
            <person name="Foster-Nyarko E."/>
            <person name="Jarju S."/>
            <person name="Secka A."/>
            <person name="Antonio M."/>
            <person name="Oren A."/>
            <person name="Chaudhuri R.R."/>
            <person name="La Ragione R."/>
            <person name="Hildebrand F."/>
            <person name="Pallen M.J."/>
        </authorList>
    </citation>
    <scope>NUCLEOTIDE SEQUENCE</scope>
    <source>
        <strain evidence="2">B3-1481</strain>
    </source>
</reference>
<dbReference type="PROSITE" id="PS51257">
    <property type="entry name" value="PROKAR_LIPOPROTEIN"/>
    <property type="match status" value="1"/>
</dbReference>
<protein>
    <submittedName>
        <fullName evidence="2">SusF/SusE family outer membrane protein</fullName>
    </submittedName>
</protein>
<organism evidence="2 3">
    <name type="scientific">Candidatus Cryptobacteroides avistercoris</name>
    <dbReference type="NCBI Taxonomy" id="2840758"/>
    <lineage>
        <taxon>Bacteria</taxon>
        <taxon>Pseudomonadati</taxon>
        <taxon>Bacteroidota</taxon>
        <taxon>Bacteroidia</taxon>
        <taxon>Bacteroidales</taxon>
        <taxon>Candidatus Cryptobacteroides</taxon>
    </lineage>
</organism>
<evidence type="ECO:0000313" key="2">
    <source>
        <dbReference type="EMBL" id="MBO8480088.1"/>
    </source>
</evidence>
<comment type="caution">
    <text evidence="2">The sequence shown here is derived from an EMBL/GenBank/DDBJ whole genome shotgun (WGS) entry which is preliminary data.</text>
</comment>
<sequence>MKILRNISILAAAAGLFCGCQELEMVRTYAPEDVMAPALHSIMQGETAVDEITVTSENMGELVTFTWDAADFGVKTQINYAVEAAYGADTVVVLTGLTSTSAQTTLEVLNAPLALASKDGGLGIPVDSPTEVNFLVSATIGDTFGKYYSEGVPVMMTVTQAERTYPMIYVIGDFCGWADGQTQELFSFSGDETTYSGVIGFGGKASSGFKIRGTATGWSDDSNWGTDGNAPAPDAEAKSITLISSGGSGNISAYSKNFYRFSFNRSTLVLTNELSFDALYLVGSAAGLTWDSSKPENQMTFDTERQLFYIDYTLNEGDEIKVLTDNGTWFGGTADGGLNTQDNIKIPASGNYRVYINLNNPNEMTWELNAADYGTGGDEPDPEPEPETTWRVHGQTVEFPEWGDVEMVSASSNMVAYKAEGVEVAANSQFGFLDPDGQWYAVDNSFAAGANPYNVTVGTAFTVSTTATNANIVEAGTYDYWILPELGRGYVTETGVKPEYVPETYGICGTVNGWGDIGDLAMTEEGGYYVRKGVVLTTSDQFKIRYNNEWNDAANYGTESGGTVDLNTGIPVVSSGGSQNLSVTIDGTYDIYFDLENLLVYVMTAGTAPAE</sequence>
<evidence type="ECO:0000313" key="3">
    <source>
        <dbReference type="Proteomes" id="UP000823769"/>
    </source>
</evidence>
<dbReference type="Proteomes" id="UP000823769">
    <property type="component" value="Unassembled WGS sequence"/>
</dbReference>